<reference evidence="1" key="1">
    <citation type="submission" date="2021-06" db="EMBL/GenBank/DDBJ databases">
        <authorList>
            <person name="Kallberg Y."/>
            <person name="Tangrot J."/>
            <person name="Rosling A."/>
        </authorList>
    </citation>
    <scope>NUCLEOTIDE SEQUENCE</scope>
    <source>
        <strain evidence="1">CL356</strain>
    </source>
</reference>
<protein>
    <submittedName>
        <fullName evidence="1">913_t:CDS:1</fullName>
    </submittedName>
</protein>
<comment type="caution">
    <text evidence="1">The sequence shown here is derived from an EMBL/GenBank/DDBJ whole genome shotgun (WGS) entry which is preliminary data.</text>
</comment>
<name>A0ACA9PAL9_9GLOM</name>
<gene>
    <name evidence="1" type="ORF">ACOLOM_LOCUS9929</name>
</gene>
<organism evidence="1 2">
    <name type="scientific">Acaulospora colombiana</name>
    <dbReference type="NCBI Taxonomy" id="27376"/>
    <lineage>
        <taxon>Eukaryota</taxon>
        <taxon>Fungi</taxon>
        <taxon>Fungi incertae sedis</taxon>
        <taxon>Mucoromycota</taxon>
        <taxon>Glomeromycotina</taxon>
        <taxon>Glomeromycetes</taxon>
        <taxon>Diversisporales</taxon>
        <taxon>Acaulosporaceae</taxon>
        <taxon>Acaulospora</taxon>
    </lineage>
</organism>
<accession>A0ACA9PAL9</accession>
<evidence type="ECO:0000313" key="1">
    <source>
        <dbReference type="EMBL" id="CAG8693406.1"/>
    </source>
</evidence>
<sequence>LGGIKLNEDISFERSQRYCSDFNSEPDTLVHKLIIQHGQMTDAWQSQHPSTPGSISTASINQQVGPTGFDANAEITQKGITCNSPINTWSKRTMKQAVRDRNAG</sequence>
<feature type="non-terminal residue" evidence="1">
    <location>
        <position position="104"/>
    </location>
</feature>
<dbReference type="EMBL" id="CAJVPT010030151">
    <property type="protein sequence ID" value="CAG8693406.1"/>
    <property type="molecule type" value="Genomic_DNA"/>
</dbReference>
<proteinExistence type="predicted"/>
<evidence type="ECO:0000313" key="2">
    <source>
        <dbReference type="Proteomes" id="UP000789525"/>
    </source>
</evidence>
<dbReference type="Proteomes" id="UP000789525">
    <property type="component" value="Unassembled WGS sequence"/>
</dbReference>
<keyword evidence="2" id="KW-1185">Reference proteome</keyword>
<feature type="non-terminal residue" evidence="1">
    <location>
        <position position="1"/>
    </location>
</feature>